<dbReference type="InterPro" id="IPR050624">
    <property type="entry name" value="HTH-type_Tx_Regulator"/>
</dbReference>
<proteinExistence type="predicted"/>
<evidence type="ECO:0000256" key="1">
    <source>
        <dbReference type="ARBA" id="ARBA00023125"/>
    </source>
</evidence>
<dbReference type="SUPFAM" id="SSF46689">
    <property type="entry name" value="Homeodomain-like"/>
    <property type="match status" value="1"/>
</dbReference>
<evidence type="ECO:0000256" key="2">
    <source>
        <dbReference type="PROSITE-ProRule" id="PRU00335"/>
    </source>
</evidence>
<dbReference type="PROSITE" id="PS50977">
    <property type="entry name" value="HTH_TETR_2"/>
    <property type="match status" value="1"/>
</dbReference>
<sequence>MRVTKDPEVRRKELIDAAEELFRENGCEETSVSDIVRKVGVAQGTFYYYFESKDDILDAVLDHYLKDHMEPTVKRILEDVTLDPRQKLQIIIDETLRFQMGEKKIIEFLHADKNMVSHQKYMVKVRDTFVPLVTHLLEQGTEEGMFNVPYPRETVELLLVMFAYLHDAATLSAPGEDYDRKFKAAEDIAVKVLGLKEKRITIKV</sequence>
<dbReference type="InterPro" id="IPR049149">
    <property type="entry name" value="TetR/AcrR_C"/>
</dbReference>
<dbReference type="EMBL" id="AP011532">
    <property type="protein sequence ID" value="BAI62987.1"/>
    <property type="molecule type" value="Genomic_DNA"/>
</dbReference>
<dbReference type="GO" id="GO:0003677">
    <property type="term" value="F:DNA binding"/>
    <property type="evidence" value="ECO:0007669"/>
    <property type="project" value="UniProtKB-UniRule"/>
</dbReference>
<dbReference type="KEGG" id="mpd:MCP_2915"/>
<reference evidence="5" key="3">
    <citation type="journal article" date="2011" name="PLoS ONE">
        <title>Genome sequence of a mesophilic hydrogenotrophic methanogen Methanocella paludicola, the first cultivated representative of the order Methanocellales.</title>
        <authorList>
            <person name="Sakai S."/>
            <person name="Takaki Y."/>
            <person name="Shimamura S."/>
            <person name="Sekine M."/>
            <person name="Tajima T."/>
            <person name="Kosugi H."/>
            <person name="Ichikawa N."/>
            <person name="Tasumi E."/>
            <person name="Hiraki A.T."/>
            <person name="Shimizu A."/>
            <person name="Kato Y."/>
            <person name="Nishiko R."/>
            <person name="Mori K."/>
            <person name="Fujita N."/>
            <person name="Imachi H."/>
            <person name="Takai K."/>
        </authorList>
    </citation>
    <scope>NUCLEOTIDE SEQUENCE [LARGE SCALE GENOMIC DNA]</scope>
    <source>
        <strain evidence="5">DSM 17711 / JCM 13418 / NBRC 101707 / SANAE</strain>
    </source>
</reference>
<dbReference type="AlphaFoldDB" id="D1Z2R5"/>
<keyword evidence="1 2" id="KW-0238">DNA-binding</keyword>
<dbReference type="PANTHER" id="PTHR43479:SF11">
    <property type="entry name" value="ACREF_ENVCD OPERON REPRESSOR-RELATED"/>
    <property type="match status" value="1"/>
</dbReference>
<keyword evidence="5" id="KW-1185">Reference proteome</keyword>
<evidence type="ECO:0000313" key="4">
    <source>
        <dbReference type="EMBL" id="BAI62987.1"/>
    </source>
</evidence>
<organism evidence="4 5">
    <name type="scientific">Methanocella paludicola (strain DSM 17711 / JCM 13418 / NBRC 101707 / SANAE)</name>
    <dbReference type="NCBI Taxonomy" id="304371"/>
    <lineage>
        <taxon>Archaea</taxon>
        <taxon>Methanobacteriati</taxon>
        <taxon>Methanobacteriota</taxon>
        <taxon>Stenosarchaea group</taxon>
        <taxon>Methanomicrobia</taxon>
        <taxon>Methanocellales</taxon>
        <taxon>Methanocellaceae</taxon>
        <taxon>Methanocella</taxon>
    </lineage>
</organism>
<reference evidence="4 5" key="1">
    <citation type="journal article" date="2007" name="Appl. Environ. Microbiol.">
        <title>Isolation of key methanogens for global methane emission from rice paddy fields: a novel isolate affiliated with the clone cluster rice cluster I.</title>
        <authorList>
            <person name="Sakai S."/>
            <person name="Imachi H."/>
            <person name="Sekiguchi Y."/>
            <person name="Ohashi A."/>
            <person name="Harada H."/>
            <person name="Kamagata Y."/>
        </authorList>
    </citation>
    <scope>NUCLEOTIDE SEQUENCE [LARGE SCALE GENOMIC DNA]</scope>
    <source>
        <strain evidence="5">DSM 17711 / JCM 13418 / NBRC 101707 / SANAE</strain>
    </source>
</reference>
<dbReference type="InterPro" id="IPR001647">
    <property type="entry name" value="HTH_TetR"/>
</dbReference>
<dbReference type="SUPFAM" id="SSF48498">
    <property type="entry name" value="Tetracyclin repressor-like, C-terminal domain"/>
    <property type="match status" value="1"/>
</dbReference>
<dbReference type="InterPro" id="IPR036271">
    <property type="entry name" value="Tet_transcr_reg_TetR-rel_C_sf"/>
</dbReference>
<dbReference type="Proteomes" id="UP000001882">
    <property type="component" value="Chromosome"/>
</dbReference>
<dbReference type="Pfam" id="PF21303">
    <property type="entry name" value="TetR_C_39"/>
    <property type="match status" value="1"/>
</dbReference>
<dbReference type="GeneID" id="8682580"/>
<dbReference type="InParanoid" id="D1Z2R5"/>
<protein>
    <submittedName>
        <fullName evidence="4">TetR family transcriptional regulator</fullName>
    </submittedName>
</protein>
<dbReference type="PANTHER" id="PTHR43479">
    <property type="entry name" value="ACREF/ENVCD OPERON REPRESSOR-RELATED"/>
    <property type="match status" value="1"/>
</dbReference>
<dbReference type="Gene3D" id="1.10.357.10">
    <property type="entry name" value="Tetracycline Repressor, domain 2"/>
    <property type="match status" value="1"/>
</dbReference>
<gene>
    <name evidence="4" type="ordered locus">MCP_2915</name>
</gene>
<feature type="domain" description="HTH tetR-type" evidence="3">
    <location>
        <begin position="8"/>
        <end position="68"/>
    </location>
</feature>
<dbReference type="InterPro" id="IPR009057">
    <property type="entry name" value="Homeodomain-like_sf"/>
</dbReference>
<dbReference type="RefSeq" id="WP_012901657.1">
    <property type="nucleotide sequence ID" value="NC_013665.1"/>
</dbReference>
<feature type="DNA-binding region" description="H-T-H motif" evidence="2">
    <location>
        <begin position="31"/>
        <end position="50"/>
    </location>
</feature>
<accession>D1Z2R5</accession>
<dbReference type="OrthoDB" id="135877at2157"/>
<dbReference type="PRINTS" id="PR00455">
    <property type="entry name" value="HTHTETR"/>
</dbReference>
<evidence type="ECO:0000259" key="3">
    <source>
        <dbReference type="PROSITE" id="PS50977"/>
    </source>
</evidence>
<reference evidence="4 5" key="2">
    <citation type="journal article" date="2008" name="Int. J. Syst. Evol. Microbiol.">
        <title>Methanocella paludicola gen. nov., sp. nov., a methane-producing archaeon, the first isolate of the lineage 'Rice Cluster I', and proposal of the new archaeal order Methanocellales ord. nov.</title>
        <authorList>
            <person name="Sakai S."/>
            <person name="Imachi H."/>
            <person name="Hanada S."/>
            <person name="Ohashi A."/>
            <person name="Harada H."/>
            <person name="Kamagata Y."/>
        </authorList>
    </citation>
    <scope>NUCLEOTIDE SEQUENCE [LARGE SCALE GENOMIC DNA]</scope>
    <source>
        <strain evidence="5">DSM 17711 / JCM 13418 / NBRC 101707 / SANAE</strain>
    </source>
</reference>
<dbReference type="Pfam" id="PF00440">
    <property type="entry name" value="TetR_N"/>
    <property type="match status" value="1"/>
</dbReference>
<dbReference type="PATRIC" id="fig|304371.9.peg.2984"/>
<evidence type="ECO:0000313" key="5">
    <source>
        <dbReference type="Proteomes" id="UP000001882"/>
    </source>
</evidence>
<dbReference type="eggNOG" id="arCOG02649">
    <property type="taxonomic scope" value="Archaea"/>
</dbReference>
<dbReference type="STRING" id="304371.MCP_2915"/>
<name>D1Z2R5_METPS</name>